<proteinExistence type="predicted"/>
<dbReference type="Proteomes" id="UP001059617">
    <property type="component" value="Chromosome"/>
</dbReference>
<evidence type="ECO:0000313" key="2">
    <source>
        <dbReference type="Proteomes" id="UP001059617"/>
    </source>
</evidence>
<dbReference type="Gene3D" id="1.10.510.10">
    <property type="entry name" value="Transferase(Phosphotransferase) domain 1"/>
    <property type="match status" value="1"/>
</dbReference>
<dbReference type="InterPro" id="IPR011009">
    <property type="entry name" value="Kinase-like_dom_sf"/>
</dbReference>
<name>A0ABY5W288_9ACTN</name>
<protein>
    <recommendedName>
        <fullName evidence="3">Protein kinase domain-containing protein</fullName>
    </recommendedName>
</protein>
<accession>A0ABY5W288</accession>
<dbReference type="SUPFAM" id="SSF56112">
    <property type="entry name" value="Protein kinase-like (PK-like)"/>
    <property type="match status" value="1"/>
</dbReference>
<gene>
    <name evidence="1" type="ORF">Dfulv_02625</name>
</gene>
<reference evidence="1" key="1">
    <citation type="submission" date="2021-04" db="EMBL/GenBank/DDBJ databases">
        <authorList>
            <person name="Hartkoorn R.C."/>
            <person name="Beaudoing E."/>
            <person name="Hot D."/>
        </authorList>
    </citation>
    <scope>NUCLEOTIDE SEQUENCE</scope>
    <source>
        <strain evidence="1">NRRL B-16292</strain>
    </source>
</reference>
<evidence type="ECO:0008006" key="3">
    <source>
        <dbReference type="Google" id="ProtNLM"/>
    </source>
</evidence>
<dbReference type="RefSeq" id="WP_259861001.1">
    <property type="nucleotide sequence ID" value="NZ_BAAAST010000116.1"/>
</dbReference>
<reference evidence="1" key="2">
    <citation type="submission" date="2022-09" db="EMBL/GenBank/DDBJ databases">
        <title>Biosynthetic gene clusters of Dactylosporangioum fulvum.</title>
        <authorList>
            <person name="Caradec T."/>
        </authorList>
    </citation>
    <scope>NUCLEOTIDE SEQUENCE</scope>
    <source>
        <strain evidence="1">NRRL B-16292</strain>
    </source>
</reference>
<evidence type="ECO:0000313" key="1">
    <source>
        <dbReference type="EMBL" id="UWP83221.1"/>
    </source>
</evidence>
<dbReference type="EMBL" id="CP073720">
    <property type="protein sequence ID" value="UWP83221.1"/>
    <property type="molecule type" value="Genomic_DNA"/>
</dbReference>
<organism evidence="1 2">
    <name type="scientific">Dactylosporangium fulvum</name>
    <dbReference type="NCBI Taxonomy" id="53359"/>
    <lineage>
        <taxon>Bacteria</taxon>
        <taxon>Bacillati</taxon>
        <taxon>Actinomycetota</taxon>
        <taxon>Actinomycetes</taxon>
        <taxon>Micromonosporales</taxon>
        <taxon>Micromonosporaceae</taxon>
        <taxon>Dactylosporangium</taxon>
    </lineage>
</organism>
<sequence length="464" mass="49817">MAGPPLTVADLGRLGPALGSGGQAVVYDAPALHLQNAPGQLVYKEYKPGKAPRRGDVLSLITLRDQLGPADRDRLDGIATWPLRAVTDGPDLRGVVLPRIPGSFFQPVTTPSGKRKTWVREVQHLFVDPDRCQRVGMPVPSWEQRLTICRDFAAALDFLHGPAVDVVFGDINAKNELFRLDKEPTVMFVDCDAVRRRGVVTGEPQLNAPDWEPPNRTSLNRSTDLYKLALFVLRCLTTPGDQASTRTDPAEAAGVLDTTGRALLDAALLGPAAQRPEAADWLHYLSRLLGRPLDPPQLVDVAIDRTVVPAGEPVTISWTTTDAVTVEVIAPGHAPVVADARSGAGTTQVRPARSGQLTVTARNDHGADSRRTPPVAVYDLPDWSALPVPSPQLHLDAVALPPMPDLRAALALHPPPIPESPSHVTVPTAAPVSGRMPDVDLNYDAPIDLVSLMLAGPPTMEVRR</sequence>
<keyword evidence="2" id="KW-1185">Reference proteome</keyword>